<evidence type="ECO:0000313" key="2">
    <source>
        <dbReference type="EMBL" id="MFC4996470.1"/>
    </source>
</evidence>
<feature type="compositionally biased region" description="Polar residues" evidence="1">
    <location>
        <begin position="308"/>
        <end position="321"/>
    </location>
</feature>
<reference evidence="3" key="1">
    <citation type="journal article" date="2019" name="Int. J. Syst. Evol. Microbiol.">
        <title>The Global Catalogue of Microorganisms (GCM) 10K type strain sequencing project: providing services to taxonomists for standard genome sequencing and annotation.</title>
        <authorList>
            <consortium name="The Broad Institute Genomics Platform"/>
            <consortium name="The Broad Institute Genome Sequencing Center for Infectious Disease"/>
            <person name="Wu L."/>
            <person name="Ma J."/>
        </authorList>
    </citation>
    <scope>NUCLEOTIDE SEQUENCE [LARGE SCALE GENOMIC DNA]</scope>
    <source>
        <strain evidence="3">CGMCC 4.7152</strain>
    </source>
</reference>
<comment type="caution">
    <text evidence="2">The sequence shown here is derived from an EMBL/GenBank/DDBJ whole genome shotgun (WGS) entry which is preliminary data.</text>
</comment>
<evidence type="ECO:0000313" key="3">
    <source>
        <dbReference type="Proteomes" id="UP001595912"/>
    </source>
</evidence>
<sequence length="380" mass="40146">MTESYRRWRLPELWEMIAADDAADAHLHLATLRRQQTALETQRDRLRVLRDQLAEAWPPDKSEAATMFLQRLNDMIDAFASTARGAAEVRVGVEIVADAISHARGQLAPLVERYAKAQTLPDPRVGRQAQKVIDQEARRILIEADVTVRDATSKFAVGLPDYTRISTRTSIPPASGGTNSTGGSAAGGGGTKGASARLNGLLSPRFDPPEPISAGVIGEEILLAEGRSDTAVGGSLPVEHGAGQSGVGPATRYQEPIAGVGRVLGIPTSNGMAATGVGPGVMRGSPGSVIGRSPVSSISGSARGRSVPSATPSRFTPSSGRPSAGGYQDRSFDEYVARRRERDDEPGERWTVDRGVRPLLESSPPSLTHDPGPGVIGLDR</sequence>
<feature type="region of interest" description="Disordered" evidence="1">
    <location>
        <begin position="277"/>
        <end position="380"/>
    </location>
</feature>
<feature type="region of interest" description="Disordered" evidence="1">
    <location>
        <begin position="166"/>
        <end position="195"/>
    </location>
</feature>
<feature type="compositionally biased region" description="Low complexity" evidence="1">
    <location>
        <begin position="174"/>
        <end position="183"/>
    </location>
</feature>
<feature type="compositionally biased region" description="Basic and acidic residues" evidence="1">
    <location>
        <begin position="330"/>
        <end position="356"/>
    </location>
</feature>
<gene>
    <name evidence="2" type="ORF">ACFPIJ_01370</name>
</gene>
<accession>A0ABV9VLP5</accession>
<proteinExistence type="predicted"/>
<organism evidence="2 3">
    <name type="scientific">Dactylosporangium cerinum</name>
    <dbReference type="NCBI Taxonomy" id="1434730"/>
    <lineage>
        <taxon>Bacteria</taxon>
        <taxon>Bacillati</taxon>
        <taxon>Actinomycetota</taxon>
        <taxon>Actinomycetes</taxon>
        <taxon>Micromonosporales</taxon>
        <taxon>Micromonosporaceae</taxon>
        <taxon>Dactylosporangium</taxon>
    </lineage>
</organism>
<dbReference type="RefSeq" id="WP_380112674.1">
    <property type="nucleotide sequence ID" value="NZ_JBHSIU010000004.1"/>
</dbReference>
<dbReference type="Proteomes" id="UP001595912">
    <property type="component" value="Unassembled WGS sequence"/>
</dbReference>
<evidence type="ECO:0000256" key="1">
    <source>
        <dbReference type="SAM" id="MobiDB-lite"/>
    </source>
</evidence>
<dbReference type="EMBL" id="JBHSIU010000004">
    <property type="protein sequence ID" value="MFC4996470.1"/>
    <property type="molecule type" value="Genomic_DNA"/>
</dbReference>
<protein>
    <submittedName>
        <fullName evidence="2">Uncharacterized protein</fullName>
    </submittedName>
</protein>
<name>A0ABV9VLP5_9ACTN</name>
<keyword evidence="3" id="KW-1185">Reference proteome</keyword>